<evidence type="ECO:0000256" key="1">
    <source>
        <dbReference type="ARBA" id="ARBA00001947"/>
    </source>
</evidence>
<dbReference type="SUPFAM" id="SSF55031">
    <property type="entry name" value="Bacterial exopeptidase dimerisation domain"/>
    <property type="match status" value="1"/>
</dbReference>
<dbReference type="InterPro" id="IPR036264">
    <property type="entry name" value="Bact_exopeptidase_dim_dom"/>
</dbReference>
<evidence type="ECO:0000313" key="6">
    <source>
        <dbReference type="EMBL" id="KKO73285.1"/>
    </source>
</evidence>
<reference evidence="6 7" key="1">
    <citation type="submission" date="2015-04" db="EMBL/GenBank/DDBJ databases">
        <title>Genome sequence of Kerstersia gyiorum CG1.</title>
        <authorList>
            <person name="Greninger A.L."/>
            <person name="Kozyreva V."/>
            <person name="Chaturvedi V."/>
        </authorList>
    </citation>
    <scope>NUCLEOTIDE SEQUENCE [LARGE SCALE GENOMIC DNA]</scope>
    <source>
        <strain evidence="6 7">CG1</strain>
    </source>
</reference>
<gene>
    <name evidence="6" type="ORF">AAV32_03210</name>
</gene>
<dbReference type="InterPro" id="IPR002933">
    <property type="entry name" value="Peptidase_M20"/>
</dbReference>
<dbReference type="STRING" id="206506.AAV32_03210"/>
<evidence type="ECO:0000313" key="7">
    <source>
        <dbReference type="Proteomes" id="UP000078084"/>
    </source>
</evidence>
<dbReference type="InterPro" id="IPR001261">
    <property type="entry name" value="ArgE/DapE_CS"/>
</dbReference>
<evidence type="ECO:0000259" key="5">
    <source>
        <dbReference type="Pfam" id="PF07687"/>
    </source>
</evidence>
<sequence>MDMDVVALTQAMVRIPSLSGQEAGMARLMADTMRAAGFDEVRTDANGSVLGIVGPAGTDIALLFDGHMDVVPVTGNWRFDPFGGEIHDGRLYGRGSTDMKGGVAAAICGVAQAARQGLRQRVAVSASVLEEVIEGHALAPVLDVCQPGAVVICEPSKLQIRAGQKGRVEILLRFHGKPAHAANPHMGVNPLHAAARALTALESLPLPQDPVLGPALLVPTDIISNPYPSISMIPLSATLRFDRRTIVGESLDDVLGQIRHHLQRHGLDGFTLQVSEDSVSTFTGCHANPPRWLPAWRCEADSSLLRLTREAVRQTGREPIVGSWPFCTNGSESAGRRGIPTIGLGPGNEEDAHIIDESIAVEQLHGATAIYARMVRLMCGQD</sequence>
<dbReference type="PROSITE" id="PS00758">
    <property type="entry name" value="ARGE_DAPE_CPG2_1"/>
    <property type="match status" value="1"/>
</dbReference>
<dbReference type="AlphaFoldDB" id="A0A171KWL8"/>
<evidence type="ECO:0000256" key="3">
    <source>
        <dbReference type="ARBA" id="ARBA00022801"/>
    </source>
</evidence>
<dbReference type="InterPro" id="IPR050072">
    <property type="entry name" value="Peptidase_M20A"/>
</dbReference>
<dbReference type="PANTHER" id="PTHR43808">
    <property type="entry name" value="ACETYLORNITHINE DEACETYLASE"/>
    <property type="match status" value="1"/>
</dbReference>
<keyword evidence="3" id="KW-0378">Hydrolase</keyword>
<proteinExistence type="predicted"/>
<dbReference type="InterPro" id="IPR011650">
    <property type="entry name" value="Peptidase_M20_dimer"/>
</dbReference>
<comment type="cofactor">
    <cofactor evidence="1">
        <name>Zn(2+)</name>
        <dbReference type="ChEBI" id="CHEBI:29105"/>
    </cofactor>
</comment>
<dbReference type="PATRIC" id="fig|206506.3.peg.703"/>
<dbReference type="Proteomes" id="UP000078084">
    <property type="component" value="Unassembled WGS sequence"/>
</dbReference>
<dbReference type="OrthoDB" id="7055905at2"/>
<accession>A0A171KWL8</accession>
<dbReference type="EMBL" id="LBNE01000001">
    <property type="protein sequence ID" value="KKO73285.1"/>
    <property type="molecule type" value="Genomic_DNA"/>
</dbReference>
<dbReference type="Pfam" id="PF01546">
    <property type="entry name" value="Peptidase_M20"/>
    <property type="match status" value="1"/>
</dbReference>
<organism evidence="6 7">
    <name type="scientific">Kerstersia gyiorum</name>
    <dbReference type="NCBI Taxonomy" id="206506"/>
    <lineage>
        <taxon>Bacteria</taxon>
        <taxon>Pseudomonadati</taxon>
        <taxon>Pseudomonadota</taxon>
        <taxon>Betaproteobacteria</taxon>
        <taxon>Burkholderiales</taxon>
        <taxon>Alcaligenaceae</taxon>
        <taxon>Kerstersia</taxon>
    </lineage>
</organism>
<dbReference type="NCBIfam" id="NF009555">
    <property type="entry name" value="PRK13004.1"/>
    <property type="match status" value="1"/>
</dbReference>
<dbReference type="SUPFAM" id="SSF53187">
    <property type="entry name" value="Zn-dependent exopeptidases"/>
    <property type="match status" value="1"/>
</dbReference>
<keyword evidence="2" id="KW-0479">Metal-binding</keyword>
<feature type="domain" description="Peptidase M20 dimerisation" evidence="5">
    <location>
        <begin position="163"/>
        <end position="267"/>
    </location>
</feature>
<dbReference type="GO" id="GO:0016787">
    <property type="term" value="F:hydrolase activity"/>
    <property type="evidence" value="ECO:0007669"/>
    <property type="project" value="UniProtKB-KW"/>
</dbReference>
<dbReference type="Gene3D" id="3.30.70.360">
    <property type="match status" value="1"/>
</dbReference>
<keyword evidence="4" id="KW-0862">Zinc</keyword>
<evidence type="ECO:0000256" key="2">
    <source>
        <dbReference type="ARBA" id="ARBA00022723"/>
    </source>
</evidence>
<protein>
    <submittedName>
        <fullName evidence="6">Peptidase M20</fullName>
    </submittedName>
</protein>
<evidence type="ECO:0000256" key="4">
    <source>
        <dbReference type="ARBA" id="ARBA00022833"/>
    </source>
</evidence>
<keyword evidence="7" id="KW-1185">Reference proteome</keyword>
<dbReference type="RefSeq" id="WP_068367419.1">
    <property type="nucleotide sequence ID" value="NZ_CP033936.1"/>
</dbReference>
<dbReference type="Gene3D" id="3.40.630.10">
    <property type="entry name" value="Zn peptidases"/>
    <property type="match status" value="2"/>
</dbReference>
<dbReference type="GO" id="GO:0046872">
    <property type="term" value="F:metal ion binding"/>
    <property type="evidence" value="ECO:0007669"/>
    <property type="project" value="UniProtKB-KW"/>
</dbReference>
<comment type="caution">
    <text evidence="6">The sequence shown here is derived from an EMBL/GenBank/DDBJ whole genome shotgun (WGS) entry which is preliminary data.</text>
</comment>
<dbReference type="Pfam" id="PF07687">
    <property type="entry name" value="M20_dimer"/>
    <property type="match status" value="1"/>
</dbReference>
<name>A0A171KWL8_9BURK</name>